<feature type="transmembrane region" description="Helical" evidence="1">
    <location>
        <begin position="112"/>
        <end position="130"/>
    </location>
</feature>
<sequence>MHYILIILGVVFIILSLKTMIENILIKKNGILTNARVISYVTEIRKDTEPGNYNEVKLKFPILTFEHLEDGITKNIRIKGKSNSKFKIGEITPIYYNPNNPEKKFYLPKKDFFVKYLFLLFGIMFLYFGINEL</sequence>
<gene>
    <name evidence="2" type="ORF">ACFQ1U_04160</name>
</gene>
<proteinExistence type="predicted"/>
<accession>A0ABW3JPW3</accession>
<dbReference type="RefSeq" id="WP_386105623.1">
    <property type="nucleotide sequence ID" value="NZ_JBHTJR010000022.1"/>
</dbReference>
<keyword evidence="3" id="KW-1185">Reference proteome</keyword>
<organism evidence="2 3">
    <name type="scientific">Tenacibaculum geojense</name>
    <dbReference type="NCBI Taxonomy" id="915352"/>
    <lineage>
        <taxon>Bacteria</taxon>
        <taxon>Pseudomonadati</taxon>
        <taxon>Bacteroidota</taxon>
        <taxon>Flavobacteriia</taxon>
        <taxon>Flavobacteriales</taxon>
        <taxon>Flavobacteriaceae</taxon>
        <taxon>Tenacibaculum</taxon>
    </lineage>
</organism>
<evidence type="ECO:0000313" key="3">
    <source>
        <dbReference type="Proteomes" id="UP001597062"/>
    </source>
</evidence>
<dbReference type="Proteomes" id="UP001597062">
    <property type="component" value="Unassembled WGS sequence"/>
</dbReference>
<keyword evidence="1" id="KW-0472">Membrane</keyword>
<comment type="caution">
    <text evidence="2">The sequence shown here is derived from an EMBL/GenBank/DDBJ whole genome shotgun (WGS) entry which is preliminary data.</text>
</comment>
<evidence type="ECO:0000256" key="1">
    <source>
        <dbReference type="SAM" id="Phobius"/>
    </source>
</evidence>
<reference evidence="3" key="1">
    <citation type="journal article" date="2019" name="Int. J. Syst. Evol. Microbiol.">
        <title>The Global Catalogue of Microorganisms (GCM) 10K type strain sequencing project: providing services to taxonomists for standard genome sequencing and annotation.</title>
        <authorList>
            <consortium name="The Broad Institute Genomics Platform"/>
            <consortium name="The Broad Institute Genome Sequencing Center for Infectious Disease"/>
            <person name="Wu L."/>
            <person name="Ma J."/>
        </authorList>
    </citation>
    <scope>NUCLEOTIDE SEQUENCE [LARGE SCALE GENOMIC DNA]</scope>
    <source>
        <strain evidence="3">CCUG 60527</strain>
    </source>
</reference>
<evidence type="ECO:0000313" key="2">
    <source>
        <dbReference type="EMBL" id="MFD0992389.1"/>
    </source>
</evidence>
<name>A0ABW3JPW3_9FLAO</name>
<keyword evidence="1" id="KW-1133">Transmembrane helix</keyword>
<keyword evidence="1" id="KW-0812">Transmembrane</keyword>
<dbReference type="EMBL" id="JBHTJR010000022">
    <property type="protein sequence ID" value="MFD0992389.1"/>
    <property type="molecule type" value="Genomic_DNA"/>
</dbReference>
<protein>
    <submittedName>
        <fullName evidence="2">DUF3592 domain-containing protein</fullName>
    </submittedName>
</protein>
<feature type="transmembrane region" description="Helical" evidence="1">
    <location>
        <begin position="6"/>
        <end position="26"/>
    </location>
</feature>